<dbReference type="InterPro" id="IPR006020">
    <property type="entry name" value="PTB/PI_dom"/>
</dbReference>
<feature type="domain" description="PID" evidence="2">
    <location>
        <begin position="89"/>
        <end position="146"/>
    </location>
</feature>
<dbReference type="Proteomes" id="UP000694865">
    <property type="component" value="Unplaced"/>
</dbReference>
<reference evidence="4" key="1">
    <citation type="submission" date="2025-08" db="UniProtKB">
        <authorList>
            <consortium name="RefSeq"/>
        </authorList>
    </citation>
    <scope>IDENTIFICATION</scope>
    <source>
        <tissue evidence="4">Testes</tissue>
    </source>
</reference>
<feature type="region of interest" description="Disordered" evidence="1">
    <location>
        <begin position="279"/>
        <end position="359"/>
    </location>
</feature>
<dbReference type="PROSITE" id="PS01179">
    <property type="entry name" value="PID"/>
    <property type="match status" value="1"/>
</dbReference>
<dbReference type="PANTHER" id="PTHR11232:SF74">
    <property type="entry name" value="PTB DOMAIN-CONTAINING ADAPTER PROTEIN CED-6-LIKE PROTEIN"/>
    <property type="match status" value="1"/>
</dbReference>
<protein>
    <submittedName>
        <fullName evidence="4">Low density lipoprotein receptor adapter protein 1-like</fullName>
    </submittedName>
</protein>
<dbReference type="SMART" id="SM00462">
    <property type="entry name" value="PTB"/>
    <property type="match status" value="1"/>
</dbReference>
<feature type="compositionally biased region" description="Basic and acidic residues" evidence="1">
    <location>
        <begin position="295"/>
        <end position="324"/>
    </location>
</feature>
<dbReference type="SUPFAM" id="SSF50729">
    <property type="entry name" value="PH domain-like"/>
    <property type="match status" value="1"/>
</dbReference>
<gene>
    <name evidence="4" type="primary">LOC102801747</name>
</gene>
<keyword evidence="3" id="KW-1185">Reference proteome</keyword>
<dbReference type="PANTHER" id="PTHR11232">
    <property type="entry name" value="PHOSPHOTYROSINE INTERACTION DOMAIN-CONTAINING FAMILY MEMBER"/>
    <property type="match status" value="1"/>
</dbReference>
<evidence type="ECO:0000259" key="2">
    <source>
        <dbReference type="PROSITE" id="PS01179"/>
    </source>
</evidence>
<dbReference type="Gene3D" id="2.30.29.30">
    <property type="entry name" value="Pleckstrin-homology domain (PH domain)/Phosphotyrosine-binding domain (PTB)"/>
    <property type="match status" value="1"/>
</dbReference>
<evidence type="ECO:0000313" key="3">
    <source>
        <dbReference type="Proteomes" id="UP000694865"/>
    </source>
</evidence>
<accession>A0ABM0N1G0</accession>
<dbReference type="InterPro" id="IPR011993">
    <property type="entry name" value="PH-like_dom_sf"/>
</dbReference>
<sequence length="407" mass="45252">MAFWRKRSQAFEPNPPETKYVVQYLGKMPANGKMGLECTMKPVETMYRTFKFNKGKNYQQVMIEITNKGIRIVEMSLTGTEVSKEQFVPIHKMSFGAADPVHTRMFAFVMKNEDIDDDNPWECHAFLCETSSVAKALTLYLVKAFQKAAEAWEAKHKKSRSKPKTLHITHEQGSLEHQVAEKRTLPAVSTVKITLNVENIEDYDRVGMDSSGKKQSNHVHNNRAFAAALAKRELPIGPDDSEKDNENAALRSKELPPTADSGDEKQELVAAFNLQVIGPSAATNSPSASKLRKQRSIDKNKDDTEHIHQEAKKGDNTHGQKETNENGTKNNPGASEPDEDMEEMDKTRKKSVRFSESDCTIPVPGWADDVVLGDDDVIATGGSKKSKSSKGLLNGIANLKFGKSSKK</sequence>
<dbReference type="RefSeq" id="XP_006826101.1">
    <property type="nucleotide sequence ID" value="XM_006826038.1"/>
</dbReference>
<proteinExistence type="predicted"/>
<dbReference type="GeneID" id="102801747"/>
<evidence type="ECO:0000313" key="4">
    <source>
        <dbReference type="RefSeq" id="XP_006826101.1"/>
    </source>
</evidence>
<dbReference type="Pfam" id="PF14719">
    <property type="entry name" value="PID_2"/>
    <property type="match status" value="1"/>
</dbReference>
<organism evidence="3 4">
    <name type="scientific">Saccoglossus kowalevskii</name>
    <name type="common">Acorn worm</name>
    <dbReference type="NCBI Taxonomy" id="10224"/>
    <lineage>
        <taxon>Eukaryota</taxon>
        <taxon>Metazoa</taxon>
        <taxon>Hemichordata</taxon>
        <taxon>Enteropneusta</taxon>
        <taxon>Harrimaniidae</taxon>
        <taxon>Saccoglossus</taxon>
    </lineage>
</organism>
<name>A0ABM0N1G0_SACKO</name>
<evidence type="ECO:0000256" key="1">
    <source>
        <dbReference type="SAM" id="MobiDB-lite"/>
    </source>
</evidence>
<dbReference type="InterPro" id="IPR051133">
    <property type="entry name" value="Adapter_Engulfment-Domain"/>
</dbReference>